<name>A0A6G0XVZ8_9STRA</name>
<protein>
    <submittedName>
        <fullName evidence="2">Uncharacterized protein</fullName>
    </submittedName>
</protein>
<proteinExistence type="predicted"/>
<gene>
    <name evidence="2" type="ORF">Ae201684_001153</name>
</gene>
<reference evidence="2 3" key="1">
    <citation type="submission" date="2019-07" db="EMBL/GenBank/DDBJ databases">
        <title>Genomics analysis of Aphanomyces spp. identifies a new class of oomycete effector associated with host adaptation.</title>
        <authorList>
            <person name="Gaulin E."/>
        </authorList>
    </citation>
    <scope>NUCLEOTIDE SEQUENCE [LARGE SCALE GENOMIC DNA]</scope>
    <source>
        <strain evidence="2 3">ATCC 201684</strain>
    </source>
</reference>
<sequence length="406" mass="45470">MTSYAAWDKYDVETAMKQLEDEEAKKAKVKEMQKFMKKKDVVVEDARDSAEVQATKVAIAALKAKKLAQRQDKVVEVNKQAILLQKKSVNIENAMRARKEGNSRLSKGQLTDAVTYFHQAIEAIETLDDVISQLDAARAEAIPEVPVPHACDNQSDAPCNCDHSKPNEVKKTPAIPKSSDLKGISKMLRVDCLIGIGKCEMERCHYAAASEAFKDAILHDADNMEAWKLRANAFQAMGALLIALLHWNKVVLVEGEKSDSKLELDAIEEELVAETYDDEDVYTKAMQYLARPTPLEILTRIELLRHEADVIMFEGFYVYSTNKYRAIIGTLDFLQKTHSFDVTLLDQLRLACHVNIASGYLETKKNFAKAIDHCKAALALDPTNGAQETLCHQRLLRSLKTLHPAP</sequence>
<dbReference type="Gene3D" id="1.25.40.10">
    <property type="entry name" value="Tetratricopeptide repeat domain"/>
    <property type="match status" value="2"/>
</dbReference>
<dbReference type="EMBL" id="VJMJ01000009">
    <property type="protein sequence ID" value="KAF0744696.1"/>
    <property type="molecule type" value="Genomic_DNA"/>
</dbReference>
<evidence type="ECO:0000313" key="2">
    <source>
        <dbReference type="EMBL" id="KAF0744696.1"/>
    </source>
</evidence>
<keyword evidence="1" id="KW-0175">Coiled coil</keyword>
<evidence type="ECO:0000313" key="3">
    <source>
        <dbReference type="Proteomes" id="UP000481153"/>
    </source>
</evidence>
<dbReference type="InterPro" id="IPR011990">
    <property type="entry name" value="TPR-like_helical_dom_sf"/>
</dbReference>
<dbReference type="VEuPathDB" id="FungiDB:AeMF1_007136"/>
<dbReference type="SUPFAM" id="SSF48452">
    <property type="entry name" value="TPR-like"/>
    <property type="match status" value="2"/>
</dbReference>
<dbReference type="AlphaFoldDB" id="A0A6G0XVZ8"/>
<dbReference type="PANTHER" id="PTHR46512">
    <property type="entry name" value="PEPTIDYLPROLYL ISOMERASE"/>
    <property type="match status" value="1"/>
</dbReference>
<feature type="coiled-coil region" evidence="1">
    <location>
        <begin position="12"/>
        <end position="39"/>
    </location>
</feature>
<dbReference type="Proteomes" id="UP000481153">
    <property type="component" value="Unassembled WGS sequence"/>
</dbReference>
<accession>A0A6G0XVZ8</accession>
<organism evidence="2 3">
    <name type="scientific">Aphanomyces euteiches</name>
    <dbReference type="NCBI Taxonomy" id="100861"/>
    <lineage>
        <taxon>Eukaryota</taxon>
        <taxon>Sar</taxon>
        <taxon>Stramenopiles</taxon>
        <taxon>Oomycota</taxon>
        <taxon>Saprolegniomycetes</taxon>
        <taxon>Saprolegniales</taxon>
        <taxon>Verrucalvaceae</taxon>
        <taxon>Aphanomyces</taxon>
    </lineage>
</organism>
<comment type="caution">
    <text evidence="2">The sequence shown here is derived from an EMBL/GenBank/DDBJ whole genome shotgun (WGS) entry which is preliminary data.</text>
</comment>
<keyword evidence="3" id="KW-1185">Reference proteome</keyword>
<dbReference type="InterPro" id="IPR050754">
    <property type="entry name" value="FKBP4/5/8-like"/>
</dbReference>
<dbReference type="SMART" id="SM00028">
    <property type="entry name" value="TPR"/>
    <property type="match status" value="4"/>
</dbReference>
<evidence type="ECO:0000256" key="1">
    <source>
        <dbReference type="SAM" id="Coils"/>
    </source>
</evidence>
<dbReference type="InterPro" id="IPR019734">
    <property type="entry name" value="TPR_rpt"/>
</dbReference>